<dbReference type="PANTHER" id="PTHR40606:SF1">
    <property type="entry name" value="UPF0339 PROTEIN YEGP"/>
    <property type="match status" value="1"/>
</dbReference>
<evidence type="ECO:0000259" key="2">
    <source>
        <dbReference type="Pfam" id="PF07411"/>
    </source>
</evidence>
<dbReference type="RefSeq" id="WP_142602344.1">
    <property type="nucleotide sequence ID" value="NZ_FXSZ01000003.1"/>
</dbReference>
<evidence type="ECO:0000256" key="1">
    <source>
        <dbReference type="SAM" id="Phobius"/>
    </source>
</evidence>
<proteinExistence type="predicted"/>
<reference evidence="3 4" key="1">
    <citation type="submission" date="2017-05" db="EMBL/GenBank/DDBJ databases">
        <authorList>
            <person name="Varghese N."/>
            <person name="Submissions S."/>
        </authorList>
    </citation>
    <scope>NUCLEOTIDE SEQUENCE [LARGE SCALE GENOMIC DNA]</scope>
    <source>
        <strain evidence="3 4">DSM 21342</strain>
    </source>
</reference>
<evidence type="ECO:0000313" key="3">
    <source>
        <dbReference type="EMBL" id="SMO52676.1"/>
    </source>
</evidence>
<dbReference type="InterPro" id="IPR051141">
    <property type="entry name" value="UPF0339_domain"/>
</dbReference>
<sequence>MNTQDYLNFARYENQPVSFIAGFSAFQDQGNGLYYFSMLDEVDGSVILISEGYPSIASRDNGINAVVNNRGLDERYMLSTDDGRYYLALRAANGEEIARTATFNTEAQALAMLPSARKKAAAIAATKPQDKKRDIDDYLPCSAYEGHSRSAINDFTTFEANGKYYFAMVDANGKVMLRSEGYGSIAGRDNGIQSVIANREIKERYITKELSNGNRIKILLAGNQQEIARSCPIKDEPVAVPMPDAVVEPSKFNWWWIFLPLLVLIFLAWRSCSN</sequence>
<dbReference type="InterPro" id="IPR010879">
    <property type="entry name" value="DUF1508"/>
</dbReference>
<keyword evidence="4" id="KW-1185">Reference proteome</keyword>
<name>A0A521BZN1_9SPHI</name>
<dbReference type="Pfam" id="PF07411">
    <property type="entry name" value="DUF1508"/>
    <property type="match status" value="2"/>
</dbReference>
<dbReference type="AlphaFoldDB" id="A0A521BZN1"/>
<dbReference type="Gene3D" id="2.30.29.80">
    <property type="match status" value="2"/>
</dbReference>
<feature type="domain" description="DUF1508" evidence="2">
    <location>
        <begin position="160"/>
        <end position="200"/>
    </location>
</feature>
<feature type="transmembrane region" description="Helical" evidence="1">
    <location>
        <begin position="252"/>
        <end position="269"/>
    </location>
</feature>
<keyword evidence="1" id="KW-0812">Transmembrane</keyword>
<dbReference type="Proteomes" id="UP000315971">
    <property type="component" value="Unassembled WGS sequence"/>
</dbReference>
<dbReference type="SUPFAM" id="SSF160113">
    <property type="entry name" value="YegP-like"/>
    <property type="match status" value="3"/>
</dbReference>
<dbReference type="PANTHER" id="PTHR40606">
    <property type="match status" value="1"/>
</dbReference>
<feature type="domain" description="DUF1508" evidence="2">
    <location>
        <begin position="31"/>
        <end position="74"/>
    </location>
</feature>
<organism evidence="3 4">
    <name type="scientific">Solitalea koreensis</name>
    <dbReference type="NCBI Taxonomy" id="543615"/>
    <lineage>
        <taxon>Bacteria</taxon>
        <taxon>Pseudomonadati</taxon>
        <taxon>Bacteroidota</taxon>
        <taxon>Sphingobacteriia</taxon>
        <taxon>Sphingobacteriales</taxon>
        <taxon>Sphingobacteriaceae</taxon>
        <taxon>Solitalea</taxon>
    </lineage>
</organism>
<dbReference type="EMBL" id="FXSZ01000003">
    <property type="protein sequence ID" value="SMO52676.1"/>
    <property type="molecule type" value="Genomic_DNA"/>
</dbReference>
<dbReference type="InterPro" id="IPR036913">
    <property type="entry name" value="YegP-like_sf"/>
</dbReference>
<gene>
    <name evidence="3" type="ORF">SAMN06265350_10381</name>
</gene>
<accession>A0A521BZN1</accession>
<evidence type="ECO:0000313" key="4">
    <source>
        <dbReference type="Proteomes" id="UP000315971"/>
    </source>
</evidence>
<keyword evidence="1" id="KW-0472">Membrane</keyword>
<dbReference type="OrthoDB" id="9802792at2"/>
<protein>
    <recommendedName>
        <fullName evidence="2">DUF1508 domain-containing protein</fullName>
    </recommendedName>
</protein>
<keyword evidence="1" id="KW-1133">Transmembrane helix</keyword>